<dbReference type="GeneID" id="2909052"/>
<accession>A0A1D8N9F0</accession>
<proteinExistence type="predicted"/>
<sequence length="125" mass="13311">MLVTTSCGKFQLELYDQDNQAAVLEFESLVDLNQISEKPISKSDKYLGVSVSKSSPPAVDSLKITGAGIVAFLDKQLIISVAPIPELTNASIFGRVSQGLAVVEALIDSSDPVIYSIEADSEGTY</sequence>
<dbReference type="RefSeq" id="XP_501377.4">
    <property type="nucleotide sequence ID" value="XM_501377.4"/>
</dbReference>
<evidence type="ECO:0000313" key="1">
    <source>
        <dbReference type="EMBL" id="AOW02259.1"/>
    </source>
</evidence>
<dbReference type="VEuPathDB" id="FungiDB:YALI1_C03939g"/>
<name>A0A1D8N9F0_YARLL</name>
<dbReference type="EMBL" id="CP017555">
    <property type="protein sequence ID" value="AOW02259.1"/>
    <property type="molecule type" value="Genomic_DNA"/>
</dbReference>
<protein>
    <submittedName>
        <fullName evidence="1">Uncharacterized protein</fullName>
    </submittedName>
</protein>
<reference evidence="1 2" key="1">
    <citation type="journal article" date="2016" name="PLoS ONE">
        <title>Sequence Assembly of Yarrowia lipolytica Strain W29/CLIB89 Shows Transposable Element Diversity.</title>
        <authorList>
            <person name="Magnan C."/>
            <person name="Yu J."/>
            <person name="Chang I."/>
            <person name="Jahn E."/>
            <person name="Kanomata Y."/>
            <person name="Wu J."/>
            <person name="Zeller M."/>
            <person name="Oakes M."/>
            <person name="Baldi P."/>
            <person name="Sandmeyer S."/>
        </authorList>
    </citation>
    <scope>NUCLEOTIDE SEQUENCE [LARGE SCALE GENOMIC DNA]</scope>
    <source>
        <strain evidence="2">CLIB89(W29)</strain>
    </source>
</reference>
<dbReference type="InterPro" id="IPR029000">
    <property type="entry name" value="Cyclophilin-like_dom_sf"/>
</dbReference>
<dbReference type="AlphaFoldDB" id="A0A1D8N9F0"/>
<dbReference type="SUPFAM" id="SSF50891">
    <property type="entry name" value="Cyclophilin-like"/>
    <property type="match status" value="1"/>
</dbReference>
<dbReference type="Proteomes" id="UP000182444">
    <property type="component" value="Chromosome 1C"/>
</dbReference>
<organism evidence="1 2">
    <name type="scientific">Yarrowia lipolytica</name>
    <name type="common">Candida lipolytica</name>
    <dbReference type="NCBI Taxonomy" id="4952"/>
    <lineage>
        <taxon>Eukaryota</taxon>
        <taxon>Fungi</taxon>
        <taxon>Dikarya</taxon>
        <taxon>Ascomycota</taxon>
        <taxon>Saccharomycotina</taxon>
        <taxon>Dipodascomycetes</taxon>
        <taxon>Dipodascales</taxon>
        <taxon>Dipodascales incertae sedis</taxon>
        <taxon>Yarrowia</taxon>
    </lineage>
</organism>
<gene>
    <name evidence="1" type="ORF">YALI1_C03939g</name>
</gene>
<dbReference type="VEuPathDB" id="FungiDB:YALI0_C02893g"/>
<dbReference type="KEGG" id="yli:2909052"/>
<evidence type="ECO:0000313" key="2">
    <source>
        <dbReference type="Proteomes" id="UP000182444"/>
    </source>
</evidence>